<protein>
    <submittedName>
        <fullName evidence="9">TonB-dependent receptor</fullName>
    </submittedName>
</protein>
<sequence>MSRYLKQVSLVMLWGLLLSVPLSAHAAEASGALTFIIKNQKTDRPLSTAQVTLTERKTNAIQSVETNSQGRVVVEDLDPGLYSVSVTKNGFAPAYEPSIRVITRKNVKVEFELVEQAIERILVQGQRAETYASGSSTYLDREALRSAVGGGADPLLSLDGLPGLASASEFASFSVRGRGPRDNLLFVDEFPFDKAIHFDATLGEEEDVGGGGRFSIFAPNVISGAEFSPGGWSAAYGGRAASLLKLDVADGNPSPSASFRYDLAGYEVGYDGPSGITDDATLLVSARRLDFGQLFETIEELDIGEPVLRDVLVKSVTPINDNQTLEVLLIDTHEDYTRGVTHVAESPNFEDAALQDSEQDSSLYGLTLRSWIGEEAIWTNKVYYRRSDKVSSEGEAFPDLVPEGSPASSFPVRENILTIGEEETEFGWRSDFETMNQWGVFKAGIRLTQIELDYDTVLDGDWIRFVYDDDDFRPDPDQKYIVLTPENINSSLNQKETNYAGYAEQVFERGDWDISTGLRLERDGFADESRVSPRFSVNWRPGTTIRYFATAGLFHQSPRFLDLAADESNNLENEQITHSSVGLQFFPSKRWSVLTEAYYQSLDNLVVDLDRANGTFANIGDGASYGVDIVANGMLTEGLYATASYSYNDAVVDRKDGRGDVAAEFSRNHVATIGLTWEINNRWKVAGRYKYLSGRPDNDFIIHADVLGPEEPLRYSKEITARNFGRKSGSGLFNVRVDYRRALGPVDVTAFLDVINVTAASSSDDTEFDYRRGVPVEDGSEAEPLIGLRFDYAW</sequence>
<keyword evidence="3" id="KW-1134">Transmembrane beta strand</keyword>
<feature type="signal peptide" evidence="8">
    <location>
        <begin position="1"/>
        <end position="26"/>
    </location>
</feature>
<evidence type="ECO:0000313" key="10">
    <source>
        <dbReference type="Proteomes" id="UP000287410"/>
    </source>
</evidence>
<dbReference type="InterPro" id="IPR037066">
    <property type="entry name" value="Plug_dom_sf"/>
</dbReference>
<evidence type="ECO:0000256" key="8">
    <source>
        <dbReference type="SAM" id="SignalP"/>
    </source>
</evidence>
<dbReference type="SUPFAM" id="SSF49464">
    <property type="entry name" value="Carboxypeptidase regulatory domain-like"/>
    <property type="match status" value="1"/>
</dbReference>
<organism evidence="9 10">
    <name type="scientific">Aliidiomarina sedimenti</name>
    <dbReference type="NCBI Taxonomy" id="1933879"/>
    <lineage>
        <taxon>Bacteria</taxon>
        <taxon>Pseudomonadati</taxon>
        <taxon>Pseudomonadota</taxon>
        <taxon>Gammaproteobacteria</taxon>
        <taxon>Alteromonadales</taxon>
        <taxon>Idiomarinaceae</taxon>
        <taxon>Aliidiomarina</taxon>
    </lineage>
</organism>
<feature type="chain" id="PRO_5045620547" evidence="8">
    <location>
        <begin position="27"/>
        <end position="794"/>
    </location>
</feature>
<dbReference type="InterPro" id="IPR039426">
    <property type="entry name" value="TonB-dep_rcpt-like"/>
</dbReference>
<dbReference type="PANTHER" id="PTHR30069:SF29">
    <property type="entry name" value="HEMOGLOBIN AND HEMOGLOBIN-HAPTOGLOBIN-BINDING PROTEIN 1-RELATED"/>
    <property type="match status" value="1"/>
</dbReference>
<dbReference type="Pfam" id="PF13620">
    <property type="entry name" value="CarboxypepD_reg"/>
    <property type="match status" value="1"/>
</dbReference>
<keyword evidence="6" id="KW-0472">Membrane</keyword>
<proteinExistence type="predicted"/>
<dbReference type="Proteomes" id="UP000287410">
    <property type="component" value="Unassembled WGS sequence"/>
</dbReference>
<comment type="caution">
    <text evidence="9">The sequence shown here is derived from an EMBL/GenBank/DDBJ whole genome shotgun (WGS) entry which is preliminary data.</text>
</comment>
<accession>A0ABY0C039</accession>
<evidence type="ECO:0000256" key="6">
    <source>
        <dbReference type="ARBA" id="ARBA00023136"/>
    </source>
</evidence>
<name>A0ABY0C039_9GAMM</name>
<comment type="subcellular location">
    <subcellularLocation>
        <location evidence="1">Cell outer membrane</location>
        <topology evidence="1">Multi-pass membrane protein</topology>
    </subcellularLocation>
</comment>
<evidence type="ECO:0000256" key="3">
    <source>
        <dbReference type="ARBA" id="ARBA00022452"/>
    </source>
</evidence>
<dbReference type="Gene3D" id="2.60.40.1120">
    <property type="entry name" value="Carboxypeptidase-like, regulatory domain"/>
    <property type="match status" value="1"/>
</dbReference>
<keyword evidence="5 8" id="KW-0732">Signal</keyword>
<gene>
    <name evidence="9" type="ORF">CWE12_06035</name>
</gene>
<dbReference type="InterPro" id="IPR036942">
    <property type="entry name" value="Beta-barrel_TonB_sf"/>
</dbReference>
<keyword evidence="2" id="KW-0813">Transport</keyword>
<dbReference type="RefSeq" id="WP_126788769.1">
    <property type="nucleotide sequence ID" value="NZ_PIPN01000002.1"/>
</dbReference>
<dbReference type="InterPro" id="IPR008969">
    <property type="entry name" value="CarboxyPept-like_regulatory"/>
</dbReference>
<reference evidence="9 10" key="1">
    <citation type="journal article" date="2018" name="Front. Microbiol.">
        <title>Genome-Based Analysis Reveals the Taxonomy and Diversity of the Family Idiomarinaceae.</title>
        <authorList>
            <person name="Liu Y."/>
            <person name="Lai Q."/>
            <person name="Shao Z."/>
        </authorList>
    </citation>
    <scope>NUCLEOTIDE SEQUENCE [LARGE SCALE GENOMIC DNA]</scope>
    <source>
        <strain evidence="9 10">GBSy1</strain>
    </source>
</reference>
<dbReference type="Gene3D" id="2.40.170.20">
    <property type="entry name" value="TonB-dependent receptor, beta-barrel domain"/>
    <property type="match status" value="1"/>
</dbReference>
<keyword evidence="7" id="KW-0998">Cell outer membrane</keyword>
<dbReference type="SUPFAM" id="SSF56935">
    <property type="entry name" value="Porins"/>
    <property type="match status" value="1"/>
</dbReference>
<evidence type="ECO:0000256" key="4">
    <source>
        <dbReference type="ARBA" id="ARBA00022692"/>
    </source>
</evidence>
<evidence type="ECO:0000256" key="7">
    <source>
        <dbReference type="ARBA" id="ARBA00023237"/>
    </source>
</evidence>
<dbReference type="PANTHER" id="PTHR30069">
    <property type="entry name" value="TONB-DEPENDENT OUTER MEMBRANE RECEPTOR"/>
    <property type="match status" value="1"/>
</dbReference>
<dbReference type="EMBL" id="PIPN01000002">
    <property type="protein sequence ID" value="RUO30793.1"/>
    <property type="molecule type" value="Genomic_DNA"/>
</dbReference>
<evidence type="ECO:0000256" key="5">
    <source>
        <dbReference type="ARBA" id="ARBA00022729"/>
    </source>
</evidence>
<evidence type="ECO:0000313" key="9">
    <source>
        <dbReference type="EMBL" id="RUO30793.1"/>
    </source>
</evidence>
<evidence type="ECO:0000256" key="2">
    <source>
        <dbReference type="ARBA" id="ARBA00022448"/>
    </source>
</evidence>
<evidence type="ECO:0000256" key="1">
    <source>
        <dbReference type="ARBA" id="ARBA00004571"/>
    </source>
</evidence>
<keyword evidence="9" id="KW-0675">Receptor</keyword>
<keyword evidence="4" id="KW-0812">Transmembrane</keyword>
<dbReference type="Gene3D" id="2.170.130.10">
    <property type="entry name" value="TonB-dependent receptor, plug domain"/>
    <property type="match status" value="1"/>
</dbReference>
<keyword evidence="10" id="KW-1185">Reference proteome</keyword>